<dbReference type="AlphaFoldDB" id="A0A517QTZ6"/>
<keyword evidence="3" id="KW-0633">Potassium transport</keyword>
<evidence type="ECO:0000256" key="2">
    <source>
        <dbReference type="ARBA" id="ARBA00022448"/>
    </source>
</evidence>
<dbReference type="GO" id="GO:0008076">
    <property type="term" value="C:voltage-gated potassium channel complex"/>
    <property type="evidence" value="ECO:0007669"/>
    <property type="project" value="InterPro"/>
</dbReference>
<keyword evidence="15" id="KW-1185">Reference proteome</keyword>
<dbReference type="InterPro" id="IPR005821">
    <property type="entry name" value="Ion_trans_dom"/>
</dbReference>
<keyword evidence="10 12" id="KW-0472">Membrane</keyword>
<evidence type="ECO:0000256" key="8">
    <source>
        <dbReference type="ARBA" id="ARBA00022989"/>
    </source>
</evidence>
<dbReference type="Proteomes" id="UP000315724">
    <property type="component" value="Chromosome"/>
</dbReference>
<dbReference type="Pfam" id="PF00520">
    <property type="entry name" value="Ion_trans"/>
    <property type="match status" value="1"/>
</dbReference>
<keyword evidence="8 12" id="KW-1133">Transmembrane helix</keyword>
<dbReference type="InterPro" id="IPR028325">
    <property type="entry name" value="VG_K_chnl"/>
</dbReference>
<feature type="transmembrane region" description="Helical" evidence="12">
    <location>
        <begin position="21"/>
        <end position="43"/>
    </location>
</feature>
<keyword evidence="2" id="KW-0813">Transport</keyword>
<feature type="domain" description="Ion transport" evidence="13">
    <location>
        <begin position="17"/>
        <end position="230"/>
    </location>
</feature>
<feature type="transmembrane region" description="Helical" evidence="12">
    <location>
        <begin position="78"/>
        <end position="98"/>
    </location>
</feature>
<dbReference type="GO" id="GO:0005249">
    <property type="term" value="F:voltage-gated potassium channel activity"/>
    <property type="evidence" value="ECO:0007669"/>
    <property type="project" value="InterPro"/>
</dbReference>
<keyword evidence="6" id="KW-0851">Voltage-gated channel</keyword>
<evidence type="ECO:0000256" key="6">
    <source>
        <dbReference type="ARBA" id="ARBA00022882"/>
    </source>
</evidence>
<evidence type="ECO:0000256" key="10">
    <source>
        <dbReference type="ARBA" id="ARBA00023136"/>
    </source>
</evidence>
<dbReference type="RefSeq" id="WP_145204158.1">
    <property type="nucleotide sequence ID" value="NZ_CP036267.1"/>
</dbReference>
<dbReference type="Gene3D" id="1.20.120.350">
    <property type="entry name" value="Voltage-gated potassium channels. Chain C"/>
    <property type="match status" value="1"/>
</dbReference>
<evidence type="ECO:0000256" key="4">
    <source>
        <dbReference type="ARBA" id="ARBA00022692"/>
    </source>
</evidence>
<feature type="transmembrane region" description="Helical" evidence="12">
    <location>
        <begin position="173"/>
        <end position="190"/>
    </location>
</feature>
<protein>
    <submittedName>
        <fullName evidence="14">Cyclic nucleotide-gated potassium channel</fullName>
    </submittedName>
</protein>
<evidence type="ECO:0000256" key="11">
    <source>
        <dbReference type="ARBA" id="ARBA00023303"/>
    </source>
</evidence>
<evidence type="ECO:0000256" key="5">
    <source>
        <dbReference type="ARBA" id="ARBA00022826"/>
    </source>
</evidence>
<feature type="transmembrane region" description="Helical" evidence="12">
    <location>
        <begin position="49"/>
        <end position="66"/>
    </location>
</feature>
<dbReference type="Gene3D" id="1.10.287.70">
    <property type="match status" value="1"/>
</dbReference>
<keyword evidence="4 12" id="KW-0812">Transmembrane</keyword>
<gene>
    <name evidence="14" type="ORF">Mal48_43900</name>
</gene>
<evidence type="ECO:0000256" key="3">
    <source>
        <dbReference type="ARBA" id="ARBA00022538"/>
    </source>
</evidence>
<keyword evidence="9" id="KW-0406">Ion transport</keyword>
<evidence type="ECO:0000256" key="7">
    <source>
        <dbReference type="ARBA" id="ARBA00022958"/>
    </source>
</evidence>
<sequence length="252" mass="28877">MTSLKLIVENSDTRLGRIFDLLIQALIVFSLVTFSIETLPNISPLTQKWIFWFECCTVILFTLEYLTRVYVADDKWKFITSFFGIVDLLAVLPFYLSLGVDLRSLRAFRLLRLFRIFKLVRYSRAIRRFHRALLISKEEIVIFLSATSILLFLASVGIYQFENKAQPEVFASIFHSMWWAVVTLTTVGYGDAYPITLGGRTFTFFLLFIGLGIVAVPAGLFASALTRAREMELEEHSMKSESARDGNAHKEE</sequence>
<dbReference type="EMBL" id="CP036267">
    <property type="protein sequence ID" value="QDT35115.1"/>
    <property type="molecule type" value="Genomic_DNA"/>
</dbReference>
<name>A0A517QTZ6_9PLAN</name>
<organism evidence="14 15">
    <name type="scientific">Thalassoglobus polymorphus</name>
    <dbReference type="NCBI Taxonomy" id="2527994"/>
    <lineage>
        <taxon>Bacteria</taxon>
        <taxon>Pseudomonadati</taxon>
        <taxon>Planctomycetota</taxon>
        <taxon>Planctomycetia</taxon>
        <taxon>Planctomycetales</taxon>
        <taxon>Planctomycetaceae</taxon>
        <taxon>Thalassoglobus</taxon>
    </lineage>
</organism>
<dbReference type="PANTHER" id="PTHR11537">
    <property type="entry name" value="VOLTAGE-GATED POTASSIUM CHANNEL"/>
    <property type="match status" value="1"/>
</dbReference>
<accession>A0A517QTZ6</accession>
<dbReference type="SUPFAM" id="SSF81324">
    <property type="entry name" value="Voltage-gated potassium channels"/>
    <property type="match status" value="1"/>
</dbReference>
<feature type="transmembrane region" description="Helical" evidence="12">
    <location>
        <begin position="202"/>
        <end position="225"/>
    </location>
</feature>
<dbReference type="OrthoDB" id="9810759at2"/>
<keyword evidence="5" id="KW-0631">Potassium channel</keyword>
<evidence type="ECO:0000256" key="1">
    <source>
        <dbReference type="ARBA" id="ARBA00004141"/>
    </source>
</evidence>
<comment type="subcellular location">
    <subcellularLocation>
        <location evidence="1">Membrane</location>
        <topology evidence="1">Multi-pass membrane protein</topology>
    </subcellularLocation>
</comment>
<dbReference type="KEGG" id="tpol:Mal48_43900"/>
<keyword evidence="7" id="KW-0630">Potassium</keyword>
<evidence type="ECO:0000256" key="9">
    <source>
        <dbReference type="ARBA" id="ARBA00023065"/>
    </source>
</evidence>
<evidence type="ECO:0000313" key="15">
    <source>
        <dbReference type="Proteomes" id="UP000315724"/>
    </source>
</evidence>
<keyword evidence="11 14" id="KW-0407">Ion channel</keyword>
<evidence type="ECO:0000259" key="13">
    <source>
        <dbReference type="Pfam" id="PF00520"/>
    </source>
</evidence>
<dbReference type="PRINTS" id="PR00169">
    <property type="entry name" value="KCHANNEL"/>
</dbReference>
<dbReference type="PANTHER" id="PTHR11537:SF254">
    <property type="entry name" value="POTASSIUM VOLTAGE-GATED CHANNEL PROTEIN SHAB"/>
    <property type="match status" value="1"/>
</dbReference>
<proteinExistence type="predicted"/>
<evidence type="ECO:0000256" key="12">
    <source>
        <dbReference type="SAM" id="Phobius"/>
    </source>
</evidence>
<feature type="transmembrane region" description="Helical" evidence="12">
    <location>
        <begin position="140"/>
        <end position="161"/>
    </location>
</feature>
<reference evidence="14 15" key="1">
    <citation type="submission" date="2019-02" db="EMBL/GenBank/DDBJ databases">
        <title>Deep-cultivation of Planctomycetes and their phenomic and genomic characterization uncovers novel biology.</title>
        <authorList>
            <person name="Wiegand S."/>
            <person name="Jogler M."/>
            <person name="Boedeker C."/>
            <person name="Pinto D."/>
            <person name="Vollmers J."/>
            <person name="Rivas-Marin E."/>
            <person name="Kohn T."/>
            <person name="Peeters S.H."/>
            <person name="Heuer A."/>
            <person name="Rast P."/>
            <person name="Oberbeckmann S."/>
            <person name="Bunk B."/>
            <person name="Jeske O."/>
            <person name="Meyerdierks A."/>
            <person name="Storesund J.E."/>
            <person name="Kallscheuer N."/>
            <person name="Luecker S."/>
            <person name="Lage O.M."/>
            <person name="Pohl T."/>
            <person name="Merkel B.J."/>
            <person name="Hornburger P."/>
            <person name="Mueller R.-W."/>
            <person name="Bruemmer F."/>
            <person name="Labrenz M."/>
            <person name="Spormann A.M."/>
            <person name="Op den Camp H."/>
            <person name="Overmann J."/>
            <person name="Amann R."/>
            <person name="Jetten M.S.M."/>
            <person name="Mascher T."/>
            <person name="Medema M.H."/>
            <person name="Devos D.P."/>
            <person name="Kaster A.-K."/>
            <person name="Ovreas L."/>
            <person name="Rohde M."/>
            <person name="Galperin M.Y."/>
            <person name="Jogler C."/>
        </authorList>
    </citation>
    <scope>NUCLEOTIDE SEQUENCE [LARGE SCALE GENOMIC DNA]</scope>
    <source>
        <strain evidence="14 15">Mal48</strain>
    </source>
</reference>
<dbReference type="GO" id="GO:0001508">
    <property type="term" value="P:action potential"/>
    <property type="evidence" value="ECO:0007669"/>
    <property type="project" value="TreeGrafter"/>
</dbReference>
<evidence type="ECO:0000313" key="14">
    <source>
        <dbReference type="EMBL" id="QDT35115.1"/>
    </source>
</evidence>
<dbReference type="InterPro" id="IPR027359">
    <property type="entry name" value="Volt_channel_dom_sf"/>
</dbReference>